<feature type="compositionally biased region" description="Low complexity" evidence="2">
    <location>
        <begin position="660"/>
        <end position="688"/>
    </location>
</feature>
<feature type="transmembrane region" description="Helical" evidence="3">
    <location>
        <begin position="167"/>
        <end position="184"/>
    </location>
</feature>
<organism evidence="4 5">
    <name type="scientific">Chelatococcus asaccharovorans</name>
    <dbReference type="NCBI Taxonomy" id="28210"/>
    <lineage>
        <taxon>Bacteria</taxon>
        <taxon>Pseudomonadati</taxon>
        <taxon>Pseudomonadota</taxon>
        <taxon>Alphaproteobacteria</taxon>
        <taxon>Hyphomicrobiales</taxon>
        <taxon>Chelatococcaceae</taxon>
        <taxon>Chelatococcus</taxon>
    </lineage>
</organism>
<evidence type="ECO:0000313" key="5">
    <source>
        <dbReference type="Proteomes" id="UP000248021"/>
    </source>
</evidence>
<feature type="compositionally biased region" description="Basic and acidic residues" evidence="2">
    <location>
        <begin position="794"/>
        <end position="814"/>
    </location>
</feature>
<dbReference type="NCBIfam" id="TIGR02302">
    <property type="entry name" value="aProt_lowcomp"/>
    <property type="match status" value="1"/>
</dbReference>
<feature type="coiled-coil region" evidence="1">
    <location>
        <begin position="498"/>
        <end position="525"/>
    </location>
</feature>
<feature type="region of interest" description="Disordered" evidence="2">
    <location>
        <begin position="552"/>
        <end position="574"/>
    </location>
</feature>
<gene>
    <name evidence="4" type="ORF">C7450_12819</name>
</gene>
<dbReference type="AlphaFoldDB" id="A0A2V3TQ75"/>
<feature type="compositionally biased region" description="Basic and acidic residues" evidence="2">
    <location>
        <begin position="644"/>
        <end position="657"/>
    </location>
</feature>
<feature type="compositionally biased region" description="Low complexity" evidence="2">
    <location>
        <begin position="761"/>
        <end position="783"/>
    </location>
</feature>
<comment type="caution">
    <text evidence="4">The sequence shown here is derived from an EMBL/GenBank/DDBJ whole genome shotgun (WGS) entry which is preliminary data.</text>
</comment>
<evidence type="ECO:0000313" key="4">
    <source>
        <dbReference type="EMBL" id="PXW50321.1"/>
    </source>
</evidence>
<keyword evidence="5" id="KW-1185">Reference proteome</keyword>
<keyword evidence="1" id="KW-0175">Coiled coil</keyword>
<dbReference type="Pfam" id="PF13779">
    <property type="entry name" value="DUF4175"/>
    <property type="match status" value="1"/>
</dbReference>
<evidence type="ECO:0000256" key="3">
    <source>
        <dbReference type="SAM" id="Phobius"/>
    </source>
</evidence>
<feature type="transmembrane region" description="Helical" evidence="3">
    <location>
        <begin position="70"/>
        <end position="92"/>
    </location>
</feature>
<keyword evidence="3" id="KW-0812">Transmembrane</keyword>
<sequence>MQDAPPPTTRARADRAHGRDQAVSRLERLVGRSRLALAWERVWPTLWWPAAVIAAFVILSWLGFWTLVPAHYRMAGVGLAVVAFAASLWPLVRVSWPSRSAALNRLDRDSPVPNRPASTFDDTLALGQGDPATVALWEVHRQRARAALETLKVAPPAPGMANRDRRALRAVPLLALVAAAFVAGPEIGSRLMLAFDWRDAPAAGPTFRIDGWIDPPLYTRVPPLMLDFARHTGGPLDIRVPVNSTLVLRFAGQGGIKLAPGPGLEALPAAAAPAPGIEEHRFTLTGHARLTLDGPAGSRALAIAAIPDHPPQIRLSGEPENTRRGGITLRYRVSDDYGVASAEAIFERAEGNTRRSLVPPPTVPLALPADPAADQDTETLADLSSHAWAGARLKMTLVAKDEAGQEGRSSSVMVTLPQRPFTKPLARALVEQRRNLIMAPDDAKRVRTALQALMIAPEEFTPSDSQFLGLAVADNRLAGAKSDEQLLDVAEFLWAMALQIEDGDLSQAERDLRAAQEALRQALERGASPEEIARLTQELRQALNRFLNEFAQQQMRQQQGQQSPAQRQQPSRTITQDDLNRMLDRMEQMARQGAMADAQNLLDQMRDILENLQGSRQAGQDPMSREMQRSLNELDQMIRDQQALRDDTFRQDGREGSEMNQRQRGRNQQGQRQQGQRGQQGQQGQQGQEGMSSEELAQRQQALRERLAELKRQLKGMGMQGEEGLDGAEEAMRDAEGQLGQGETGSALDSQGDALEALQRGAQGFAQQMQQEGEGQGNEQAGNGQPGRTGPNGQRDEDPLGRPTRNRDWSDGRVRIPTAEESATVRARRILDELRRRLGEQLRPQDELDYLERLLRNQ</sequence>
<accession>A0A2V3TQ75</accession>
<dbReference type="RefSeq" id="WP_110378637.1">
    <property type="nucleotide sequence ID" value="NZ_JAHBRY010000001.1"/>
</dbReference>
<name>A0A2V3TQ75_9HYPH</name>
<dbReference type="Proteomes" id="UP000248021">
    <property type="component" value="Unassembled WGS sequence"/>
</dbReference>
<proteinExistence type="predicted"/>
<dbReference type="OrthoDB" id="8477685at2"/>
<keyword evidence="3" id="KW-0472">Membrane</keyword>
<keyword evidence="3" id="KW-1133">Transmembrane helix</keyword>
<evidence type="ECO:0000256" key="2">
    <source>
        <dbReference type="SAM" id="MobiDB-lite"/>
    </source>
</evidence>
<reference evidence="4 5" key="1">
    <citation type="submission" date="2018-05" db="EMBL/GenBank/DDBJ databases">
        <title>Genomic Encyclopedia of Type Strains, Phase IV (KMG-IV): sequencing the most valuable type-strain genomes for metagenomic binning, comparative biology and taxonomic classification.</title>
        <authorList>
            <person name="Goeker M."/>
        </authorList>
    </citation>
    <scope>NUCLEOTIDE SEQUENCE [LARGE SCALE GENOMIC DNA]</scope>
    <source>
        <strain evidence="4 5">DSM 6462</strain>
    </source>
</reference>
<feature type="region of interest" description="Disordered" evidence="2">
    <location>
        <begin position="717"/>
        <end position="825"/>
    </location>
</feature>
<protein>
    <submittedName>
        <fullName evidence="4">Uncharacterized protein (TIGR02302 family)</fullName>
    </submittedName>
</protein>
<evidence type="ECO:0000256" key="1">
    <source>
        <dbReference type="SAM" id="Coils"/>
    </source>
</evidence>
<dbReference type="EMBL" id="QJJK01000028">
    <property type="protein sequence ID" value="PXW50321.1"/>
    <property type="molecule type" value="Genomic_DNA"/>
</dbReference>
<dbReference type="InterPro" id="IPR012683">
    <property type="entry name" value="CHP02302_TM"/>
</dbReference>
<feature type="compositionally biased region" description="Low complexity" evidence="2">
    <location>
        <begin position="552"/>
        <end position="571"/>
    </location>
</feature>
<feature type="region of interest" description="Disordered" evidence="2">
    <location>
        <begin position="644"/>
        <end position="701"/>
    </location>
</feature>
<feature type="transmembrane region" description="Helical" evidence="3">
    <location>
        <begin position="42"/>
        <end position="64"/>
    </location>
</feature>